<protein>
    <submittedName>
        <fullName evidence="2">Glucuronosyltransferase</fullName>
    </submittedName>
</protein>
<dbReference type="WBParaSite" id="RSKR_0000044300.1">
    <property type="protein sequence ID" value="RSKR_0000044300.1"/>
    <property type="gene ID" value="RSKR_0000044300"/>
</dbReference>
<dbReference type="Proteomes" id="UP000095286">
    <property type="component" value="Unplaced"/>
</dbReference>
<organism evidence="1 2">
    <name type="scientific">Rhabditophanes sp. KR3021</name>
    <dbReference type="NCBI Taxonomy" id="114890"/>
    <lineage>
        <taxon>Eukaryota</taxon>
        <taxon>Metazoa</taxon>
        <taxon>Ecdysozoa</taxon>
        <taxon>Nematoda</taxon>
        <taxon>Chromadorea</taxon>
        <taxon>Rhabditida</taxon>
        <taxon>Tylenchina</taxon>
        <taxon>Panagrolaimomorpha</taxon>
        <taxon>Strongyloidoidea</taxon>
        <taxon>Alloionematidae</taxon>
        <taxon>Rhabditophanes</taxon>
    </lineage>
</organism>
<accession>A0AC35TGY8</accession>
<evidence type="ECO:0000313" key="2">
    <source>
        <dbReference type="WBParaSite" id="RSKR_0000044300.1"/>
    </source>
</evidence>
<sequence>MLILWENLLVRVFLLEVYNILTDILVRAGLDVTCLMLPLEHDLKITGTKLAKVITLEDNKDAVESSKQFDEFKSSLWVANTNNPLNFLKMSKIFKKLTSSMAHHVLSNETLIEYIKKEKFDLGITESLDMFSFGLFKVFNIDAYVSMFAGGLFSSHYKNFGLAYPVSQVPTIHAGFGDHEMDLFGNRFKNFVSYHLTEILSGKMTALHQDIFDEKYGKGFVDIEQQFRDSSFHISNADEFVDFTTPRIGKIVQVGGFSIEKAKPVSEEWATILRKRKYNILVSFGTNCKSVDMPLSVKTAFLETFAAFPDVTFIWKYENPKDGTAKNLPNVYLSEYLPQTDILADDLLTAFITHGGLNSISEAAHTGKKLLVIPLFADQYRNSKIAEKIGFGITLYKDELVTHKLSASVKKLLEDKDLARNSKRIGDMIRNRPYNSTQLFINSVEFAAKFGKLPHLNMQGQSLYWFQFQMFDIWAVILFTLALVIFIIGFIIVKVFRKCFGKKVVVSIEKKSD</sequence>
<name>A0AC35TGY8_9BILA</name>
<proteinExistence type="predicted"/>
<evidence type="ECO:0000313" key="1">
    <source>
        <dbReference type="Proteomes" id="UP000095286"/>
    </source>
</evidence>
<reference evidence="2" key="1">
    <citation type="submission" date="2016-11" db="UniProtKB">
        <authorList>
            <consortium name="WormBaseParasite"/>
        </authorList>
    </citation>
    <scope>IDENTIFICATION</scope>
    <source>
        <strain evidence="2">KR3021</strain>
    </source>
</reference>